<dbReference type="AlphaFoldDB" id="A0A3R6IJY1"/>
<proteinExistence type="predicted"/>
<comment type="caution">
    <text evidence="1">The sequence shown here is derived from an EMBL/GenBank/DDBJ whole genome shotgun (WGS) entry which is preliminary data.</text>
</comment>
<name>A0A3R6IJY1_9FIRM</name>
<organism evidence="1 2">
    <name type="scientific">Coprococcus comes</name>
    <dbReference type="NCBI Taxonomy" id="410072"/>
    <lineage>
        <taxon>Bacteria</taxon>
        <taxon>Bacillati</taxon>
        <taxon>Bacillota</taxon>
        <taxon>Clostridia</taxon>
        <taxon>Lachnospirales</taxon>
        <taxon>Lachnospiraceae</taxon>
        <taxon>Coprococcus</taxon>
    </lineage>
</organism>
<evidence type="ECO:0000313" key="1">
    <source>
        <dbReference type="EMBL" id="RHG56079.1"/>
    </source>
</evidence>
<evidence type="ECO:0000313" key="2">
    <source>
        <dbReference type="Proteomes" id="UP000286595"/>
    </source>
</evidence>
<dbReference type="EMBL" id="QRIM01000028">
    <property type="protein sequence ID" value="RHG56079.1"/>
    <property type="molecule type" value="Genomic_DNA"/>
</dbReference>
<protein>
    <submittedName>
        <fullName evidence="1">Uncharacterized protein</fullName>
    </submittedName>
</protein>
<dbReference type="Proteomes" id="UP000286595">
    <property type="component" value="Unassembled WGS sequence"/>
</dbReference>
<reference evidence="1 2" key="1">
    <citation type="submission" date="2018-08" db="EMBL/GenBank/DDBJ databases">
        <title>A genome reference for cultivated species of the human gut microbiota.</title>
        <authorList>
            <person name="Zou Y."/>
            <person name="Xue W."/>
            <person name="Luo G."/>
        </authorList>
    </citation>
    <scope>NUCLEOTIDE SEQUENCE [LARGE SCALE GENOMIC DNA]</scope>
    <source>
        <strain evidence="1 2">AM22-12LB</strain>
    </source>
</reference>
<sequence length="62" mass="7333">MEFGKTVWVKVNSWKRLLDAHQKKTACSRPRFGGAAHLFELNEDRTQPIVLTRLWDRKTVHK</sequence>
<accession>A0A3R6IJY1</accession>
<gene>
    <name evidence="1" type="ORF">DW252_16210</name>
</gene>